<dbReference type="STRING" id="177437.HRM2_06160"/>
<evidence type="ECO:0000256" key="1">
    <source>
        <dbReference type="ARBA" id="ARBA00001933"/>
    </source>
</evidence>
<dbReference type="GO" id="GO:0019346">
    <property type="term" value="P:transsulfuration"/>
    <property type="evidence" value="ECO:0007669"/>
    <property type="project" value="InterPro"/>
</dbReference>
<accession>C0QIU0</accession>
<dbReference type="GO" id="GO:0018826">
    <property type="term" value="F:methionine gamma-lyase activity"/>
    <property type="evidence" value="ECO:0007669"/>
    <property type="project" value="UniProtKB-EC"/>
</dbReference>
<dbReference type="Pfam" id="PF01053">
    <property type="entry name" value="Cys_Met_Meta_PP"/>
    <property type="match status" value="1"/>
</dbReference>
<sequence>MSKKKHLYSEETHIVHGIEHSHTTTMDLVPPIHMTSTFRFEDSDHGAGVFDGSAGGYVYTRIGNPTVDLFQEKLALLEGGEAAVATASGMAAIAGTAMALAGPGDNFVACNAVYGGTFALFNNHLRTYHMEPRFIAPCNANTLGRVDALIDRQTRFLFMETPANPTLDVINIELWAYLADQHGIPLVVDNTFASPYLQKPLALGAEIVVHSATKYLGGHGDIIGGIVVGGKKWIQQIKADYMDHFGPSMSPFNAWLILRGLKTLAIRMDRHSTTALKVASWLEKHPRINRVYYPGLASHPEHLLAKKQMKQFSGILGFDLKGGLEAGKIVMDNVNLCTLAVSLGDCETLIQHPATMTHATYSNEELKAAGISPGLVRISIGLEHPDDIMNDLETAFSLIGP</sequence>
<name>C0QIU0_DESAH</name>
<dbReference type="PIRSF" id="PIRSF001434">
    <property type="entry name" value="CGS"/>
    <property type="match status" value="1"/>
</dbReference>
<dbReference type="InterPro" id="IPR015424">
    <property type="entry name" value="PyrdxlP-dep_Trfase"/>
</dbReference>
<dbReference type="EMBL" id="CP001087">
    <property type="protein sequence ID" value="ACN13730.1"/>
    <property type="molecule type" value="Genomic_DNA"/>
</dbReference>
<evidence type="ECO:0000313" key="5">
    <source>
        <dbReference type="EMBL" id="ACN13730.1"/>
    </source>
</evidence>
<dbReference type="HOGENOM" id="CLU_018986_2_0_7"/>
<dbReference type="RefSeq" id="WP_012662979.1">
    <property type="nucleotide sequence ID" value="NC_012108.1"/>
</dbReference>
<dbReference type="Gene3D" id="3.40.640.10">
    <property type="entry name" value="Type I PLP-dependent aspartate aminotransferase-like (Major domain)"/>
    <property type="match status" value="1"/>
</dbReference>
<evidence type="ECO:0000256" key="2">
    <source>
        <dbReference type="ARBA" id="ARBA00022898"/>
    </source>
</evidence>
<keyword evidence="6" id="KW-1185">Reference proteome</keyword>
<dbReference type="Proteomes" id="UP000000442">
    <property type="component" value="Chromosome"/>
</dbReference>
<dbReference type="FunFam" id="3.90.1150.10:FF:000033">
    <property type="entry name" value="Cystathionine gamma-synthase"/>
    <property type="match status" value="1"/>
</dbReference>
<protein>
    <submittedName>
        <fullName evidence="5">MdeA</fullName>
        <ecNumber evidence="5">4.4.1.11</ecNumber>
    </submittedName>
</protein>
<proteinExistence type="inferred from homology"/>
<reference evidence="5 6" key="1">
    <citation type="journal article" date="2009" name="Environ. Microbiol.">
        <title>Genome sequence of Desulfobacterium autotrophicum HRM2, a marine sulfate reducer oxidizing organic carbon completely to carbon dioxide.</title>
        <authorList>
            <person name="Strittmatter A.W."/>
            <person name="Liesegang H."/>
            <person name="Rabus R."/>
            <person name="Decker I."/>
            <person name="Amann J."/>
            <person name="Andres S."/>
            <person name="Henne A."/>
            <person name="Fricke W.F."/>
            <person name="Martinez-Arias R."/>
            <person name="Bartels D."/>
            <person name="Goesmann A."/>
            <person name="Krause L."/>
            <person name="Puehler A."/>
            <person name="Klenk H.P."/>
            <person name="Richter M."/>
            <person name="Schuler M."/>
            <person name="Gloeckner F.O."/>
            <person name="Meyerdierks A."/>
            <person name="Gottschalk G."/>
            <person name="Amann R."/>
        </authorList>
    </citation>
    <scope>NUCLEOTIDE SEQUENCE [LARGE SCALE GENOMIC DNA]</scope>
    <source>
        <strain evidence="6">ATCC 43914 / DSM 3382 / HRM2</strain>
    </source>
</reference>
<dbReference type="AlphaFoldDB" id="C0QIU0"/>
<dbReference type="SUPFAM" id="SSF53383">
    <property type="entry name" value="PLP-dependent transferases"/>
    <property type="match status" value="1"/>
</dbReference>
<dbReference type="InterPro" id="IPR015422">
    <property type="entry name" value="PyrdxlP-dep_Trfase_small"/>
</dbReference>
<organism evidence="5 6">
    <name type="scientific">Desulforapulum autotrophicum (strain ATCC 43914 / DSM 3382 / VKM B-1955 / HRM2)</name>
    <name type="common">Desulfobacterium autotrophicum</name>
    <dbReference type="NCBI Taxonomy" id="177437"/>
    <lineage>
        <taxon>Bacteria</taxon>
        <taxon>Pseudomonadati</taxon>
        <taxon>Thermodesulfobacteriota</taxon>
        <taxon>Desulfobacteria</taxon>
        <taxon>Desulfobacterales</taxon>
        <taxon>Desulfobacteraceae</taxon>
        <taxon>Desulforapulum</taxon>
    </lineage>
</organism>
<dbReference type="GO" id="GO:0030170">
    <property type="term" value="F:pyridoxal phosphate binding"/>
    <property type="evidence" value="ECO:0007669"/>
    <property type="project" value="InterPro"/>
</dbReference>
<dbReference type="CDD" id="cd00614">
    <property type="entry name" value="CGS_like"/>
    <property type="match status" value="1"/>
</dbReference>
<dbReference type="PANTHER" id="PTHR11808">
    <property type="entry name" value="TRANS-SULFURATION ENZYME FAMILY MEMBER"/>
    <property type="match status" value="1"/>
</dbReference>
<keyword evidence="2 3" id="KW-0663">Pyridoxal phosphate</keyword>
<feature type="modified residue" description="N6-(pyridoxal phosphate)lysine" evidence="3">
    <location>
        <position position="214"/>
    </location>
</feature>
<dbReference type="PANTHER" id="PTHR11808:SF80">
    <property type="entry name" value="CYSTATHIONINE GAMMA-LYASE"/>
    <property type="match status" value="1"/>
</dbReference>
<dbReference type="InterPro" id="IPR000277">
    <property type="entry name" value="Cys/Met-Metab_PyrdxlP-dep_enz"/>
</dbReference>
<dbReference type="GO" id="GO:0009086">
    <property type="term" value="P:methionine biosynthetic process"/>
    <property type="evidence" value="ECO:0007669"/>
    <property type="project" value="UniProtKB-ARBA"/>
</dbReference>
<dbReference type="Gene3D" id="3.90.1150.10">
    <property type="entry name" value="Aspartate Aminotransferase, domain 1"/>
    <property type="match status" value="1"/>
</dbReference>
<dbReference type="OrthoDB" id="9805807at2"/>
<keyword evidence="5" id="KW-0456">Lyase</keyword>
<dbReference type="InterPro" id="IPR015421">
    <property type="entry name" value="PyrdxlP-dep_Trfase_major"/>
</dbReference>
<comment type="cofactor">
    <cofactor evidence="1 4">
        <name>pyridoxal 5'-phosphate</name>
        <dbReference type="ChEBI" id="CHEBI:597326"/>
    </cofactor>
</comment>
<dbReference type="FunFam" id="3.40.640.10:FF:000046">
    <property type="entry name" value="Cystathionine gamma-lyase"/>
    <property type="match status" value="1"/>
</dbReference>
<dbReference type="eggNOG" id="COG0626">
    <property type="taxonomic scope" value="Bacteria"/>
</dbReference>
<gene>
    <name evidence="5" type="primary">mdeA</name>
    <name evidence="5" type="ordered locus">HRM2_06160</name>
</gene>
<dbReference type="GO" id="GO:0005737">
    <property type="term" value="C:cytoplasm"/>
    <property type="evidence" value="ECO:0007669"/>
    <property type="project" value="TreeGrafter"/>
</dbReference>
<dbReference type="KEGG" id="dat:HRM2_06160"/>
<evidence type="ECO:0000256" key="4">
    <source>
        <dbReference type="RuleBase" id="RU362118"/>
    </source>
</evidence>
<evidence type="ECO:0000256" key="3">
    <source>
        <dbReference type="PIRSR" id="PIRSR001434-2"/>
    </source>
</evidence>
<dbReference type="EC" id="4.4.1.11" evidence="5"/>
<comment type="similarity">
    <text evidence="4">Belongs to the trans-sulfuration enzymes family.</text>
</comment>
<evidence type="ECO:0000313" key="6">
    <source>
        <dbReference type="Proteomes" id="UP000000442"/>
    </source>
</evidence>